<dbReference type="KEGG" id="madi:A7U43_21970"/>
<name>A0A172UW02_9MYCO</name>
<keyword evidence="1" id="KW-0472">Membrane</keyword>
<dbReference type="EMBL" id="CP015596">
    <property type="protein sequence ID" value="ANE83150.1"/>
    <property type="molecule type" value="Genomic_DNA"/>
</dbReference>
<dbReference type="STRING" id="1682113.A7U43_21970"/>
<keyword evidence="1" id="KW-0812">Transmembrane</keyword>
<keyword evidence="3" id="KW-1185">Reference proteome</keyword>
<evidence type="ECO:0000256" key="1">
    <source>
        <dbReference type="SAM" id="Phobius"/>
    </source>
</evidence>
<dbReference type="AlphaFoldDB" id="A0A172UW02"/>
<organism evidence="2 3">
    <name type="scientific">Mycobacterium adipatum</name>
    <dbReference type="NCBI Taxonomy" id="1682113"/>
    <lineage>
        <taxon>Bacteria</taxon>
        <taxon>Bacillati</taxon>
        <taxon>Actinomycetota</taxon>
        <taxon>Actinomycetes</taxon>
        <taxon>Mycobacteriales</taxon>
        <taxon>Mycobacteriaceae</taxon>
        <taxon>Mycobacterium</taxon>
    </lineage>
</organism>
<dbReference type="RefSeq" id="WP_068003414.1">
    <property type="nucleotide sequence ID" value="NZ_CP015596.1"/>
</dbReference>
<gene>
    <name evidence="2" type="ORF">A7U43_21970</name>
</gene>
<sequence>MGFCVFCGAALSDYSRCGSCGAVKVGDTWHEAAVPVVSEASDTGWRPDPTGRHEGRYFVGGQPTDLTRDGGGETLDPIGKQQLEGAVAESDSRPVQKETSSRRRMWLVASSVMAMVVLAAAGVGAYLYLNHEQVNPDEEYLKALKQSDYSGEFNSDANAVAHGKQVCRQLSAGAAQQGMPADEIAVQHFCPEFSEGFHVLETATITGSFTLNDDSPSTYSPSIDVDGSDCEGTGGYSDVNAGTPVTVKNGKGEILTTTYLEQGRGGRYMCTFGITFEITEGQDRYVVNVGRRGELSFSFAELKSNGVSLVLGGG</sequence>
<accession>A0A172UW02</accession>
<dbReference type="OrthoDB" id="4702482at2"/>
<dbReference type="Proteomes" id="UP000077143">
    <property type="component" value="Chromosome"/>
</dbReference>
<evidence type="ECO:0000313" key="3">
    <source>
        <dbReference type="Proteomes" id="UP000077143"/>
    </source>
</evidence>
<keyword evidence="1" id="KW-1133">Transmembrane helix</keyword>
<feature type="transmembrane region" description="Helical" evidence="1">
    <location>
        <begin position="106"/>
        <end position="129"/>
    </location>
</feature>
<evidence type="ECO:0000313" key="2">
    <source>
        <dbReference type="EMBL" id="ANE83150.1"/>
    </source>
</evidence>
<proteinExistence type="predicted"/>
<reference evidence="2 3" key="1">
    <citation type="submission" date="2016-05" db="EMBL/GenBank/DDBJ databases">
        <title>Complete genome sequence of a phthalic acid esters degrading Mycobacterium sp. YC-RL4.</title>
        <authorList>
            <person name="Ren L."/>
            <person name="Fan S."/>
            <person name="Ruth N."/>
            <person name="Jia Y."/>
            <person name="Wang J."/>
            <person name="Qiao C."/>
        </authorList>
    </citation>
    <scope>NUCLEOTIDE SEQUENCE [LARGE SCALE GENOMIC DNA]</scope>
    <source>
        <strain evidence="2 3">YC-RL4</strain>
    </source>
</reference>
<protein>
    <submittedName>
        <fullName evidence="2">Uncharacterized protein</fullName>
    </submittedName>
</protein>